<dbReference type="Proteomes" id="UP000054279">
    <property type="component" value="Unassembled WGS sequence"/>
</dbReference>
<evidence type="ECO:0000313" key="3">
    <source>
        <dbReference type="Proteomes" id="UP000054279"/>
    </source>
</evidence>
<dbReference type="EMBL" id="KN837183">
    <property type="protein sequence ID" value="KIJ35981.1"/>
    <property type="molecule type" value="Genomic_DNA"/>
</dbReference>
<dbReference type="OrthoDB" id="3365698at2759"/>
<proteinExistence type="predicted"/>
<protein>
    <submittedName>
        <fullName evidence="2">Unplaced genomic scaffold SPHSTscaffold_108, whole genome shotgun sequence</fullName>
    </submittedName>
</protein>
<dbReference type="HOGENOM" id="CLU_829411_0_0_1"/>
<dbReference type="AlphaFoldDB" id="A0A0C9VEY9"/>
<gene>
    <name evidence="2" type="ORF">M422DRAFT_782381</name>
</gene>
<feature type="compositionally biased region" description="Polar residues" evidence="1">
    <location>
        <begin position="9"/>
        <end position="22"/>
    </location>
</feature>
<evidence type="ECO:0000256" key="1">
    <source>
        <dbReference type="SAM" id="MobiDB-lite"/>
    </source>
</evidence>
<evidence type="ECO:0000313" key="2">
    <source>
        <dbReference type="EMBL" id="KIJ35981.1"/>
    </source>
</evidence>
<organism evidence="2 3">
    <name type="scientific">Sphaerobolus stellatus (strain SS14)</name>
    <dbReference type="NCBI Taxonomy" id="990650"/>
    <lineage>
        <taxon>Eukaryota</taxon>
        <taxon>Fungi</taxon>
        <taxon>Dikarya</taxon>
        <taxon>Basidiomycota</taxon>
        <taxon>Agaricomycotina</taxon>
        <taxon>Agaricomycetes</taxon>
        <taxon>Phallomycetidae</taxon>
        <taxon>Geastrales</taxon>
        <taxon>Sphaerobolaceae</taxon>
        <taxon>Sphaerobolus</taxon>
    </lineage>
</organism>
<reference evidence="2 3" key="1">
    <citation type="submission" date="2014-06" db="EMBL/GenBank/DDBJ databases">
        <title>Evolutionary Origins and Diversification of the Mycorrhizal Mutualists.</title>
        <authorList>
            <consortium name="DOE Joint Genome Institute"/>
            <consortium name="Mycorrhizal Genomics Consortium"/>
            <person name="Kohler A."/>
            <person name="Kuo A."/>
            <person name="Nagy L.G."/>
            <person name="Floudas D."/>
            <person name="Copeland A."/>
            <person name="Barry K.W."/>
            <person name="Cichocki N."/>
            <person name="Veneault-Fourrey C."/>
            <person name="LaButti K."/>
            <person name="Lindquist E.A."/>
            <person name="Lipzen A."/>
            <person name="Lundell T."/>
            <person name="Morin E."/>
            <person name="Murat C."/>
            <person name="Riley R."/>
            <person name="Ohm R."/>
            <person name="Sun H."/>
            <person name="Tunlid A."/>
            <person name="Henrissat B."/>
            <person name="Grigoriev I.V."/>
            <person name="Hibbett D.S."/>
            <person name="Martin F."/>
        </authorList>
    </citation>
    <scope>NUCLEOTIDE SEQUENCE [LARGE SCALE GENOMIC DNA]</scope>
    <source>
        <strain evidence="2 3">SS14</strain>
    </source>
</reference>
<keyword evidence="3" id="KW-1185">Reference proteome</keyword>
<sequence length="335" mass="38040">MTPRKPQYTLVSENDGLPNSSNHPSEYPWTHILAEYPMLGIQSKNFKEFKVSKYPLRYCPSSRERDEIAAQYEDQKRIILYMESLVTGIPSSWLPAYSRLTTSVLHGADLMSPIRKLPVEILSSIFVLVVPALIDHDGELQFQDGGATPEIERQSLSNVCRLWRFALKSTRGAWSTIVLDISHEQPSNLTTMFEESLAHTGQAPIQLCIKLVTGWRHQKTVMAISKLIKIIGPCVKRLTHLKLHVKHDLSASPQFQDVVDLLSLNGPLPSLKALDVGHFRGHWLQKVDAKWDFPGLNFLTWRIWESETIFSLLSPETFNSLGSLSSPLEDTLFYF</sequence>
<feature type="region of interest" description="Disordered" evidence="1">
    <location>
        <begin position="1"/>
        <end position="22"/>
    </location>
</feature>
<name>A0A0C9VEY9_SPHS4</name>
<accession>A0A0C9VEY9</accession>